<proteinExistence type="inferred from homology"/>
<reference evidence="4" key="1">
    <citation type="submission" date="2017-04" db="EMBL/GenBank/DDBJ databases">
        <authorList>
            <person name="Varghese N."/>
            <person name="Submissions S."/>
        </authorList>
    </citation>
    <scope>NUCLEOTIDE SEQUENCE [LARGE SCALE GENOMIC DNA]</scope>
    <source>
        <strain evidence="4">USBA 82</strain>
    </source>
</reference>
<keyword evidence="1" id="KW-0500">Molybdenum</keyword>
<keyword evidence="1" id="KW-0479">Metal-binding</keyword>
<dbReference type="GO" id="GO:0006777">
    <property type="term" value="P:Mo-molybdopterin cofactor biosynthetic process"/>
    <property type="evidence" value="ECO:0007669"/>
    <property type="project" value="UniProtKB-UniRule"/>
</dbReference>
<dbReference type="EC" id="2.10.1.1" evidence="1"/>
<comment type="function">
    <text evidence="1">Catalyzes the insertion of molybdate into adenylated molybdopterin with the concomitant release of AMP.</text>
</comment>
<keyword evidence="1" id="KW-0501">Molybdenum cofactor biosynthesis</keyword>
<name>A0A1X7KKH4_9BACT</name>
<comment type="cofactor">
    <cofactor evidence="1">
        <name>Mg(2+)</name>
        <dbReference type="ChEBI" id="CHEBI:18420"/>
    </cofactor>
</comment>
<dbReference type="InterPro" id="IPR038987">
    <property type="entry name" value="MoeA-like"/>
</dbReference>
<dbReference type="InterPro" id="IPR001453">
    <property type="entry name" value="MoaB/Mog_dom"/>
</dbReference>
<dbReference type="UniPathway" id="UPA00344"/>
<gene>
    <name evidence="3" type="ORF">SAMN06275492_1308</name>
</gene>
<comment type="catalytic activity">
    <reaction evidence="1">
        <text>adenylyl-molybdopterin + molybdate = Mo-molybdopterin + AMP + H(+)</text>
        <dbReference type="Rhea" id="RHEA:35047"/>
        <dbReference type="ChEBI" id="CHEBI:15378"/>
        <dbReference type="ChEBI" id="CHEBI:36264"/>
        <dbReference type="ChEBI" id="CHEBI:62727"/>
        <dbReference type="ChEBI" id="CHEBI:71302"/>
        <dbReference type="ChEBI" id="CHEBI:456215"/>
    </reaction>
</comment>
<dbReference type="Pfam" id="PF00994">
    <property type="entry name" value="MoCF_biosynth"/>
    <property type="match status" value="1"/>
</dbReference>
<dbReference type="EMBL" id="FXBB01000030">
    <property type="protein sequence ID" value="SMG41639.1"/>
    <property type="molecule type" value="Genomic_DNA"/>
</dbReference>
<keyword evidence="4" id="KW-1185">Reference proteome</keyword>
<dbReference type="SMART" id="SM00852">
    <property type="entry name" value="MoCF_biosynth"/>
    <property type="match status" value="1"/>
</dbReference>
<comment type="similarity">
    <text evidence="1">Belongs to the MoeA family.</text>
</comment>
<keyword evidence="1" id="KW-0808">Transferase</keyword>
<dbReference type="CDD" id="cd03522">
    <property type="entry name" value="MoeA_like"/>
    <property type="match status" value="1"/>
</dbReference>
<evidence type="ECO:0000313" key="3">
    <source>
        <dbReference type="EMBL" id="SMG41639.1"/>
    </source>
</evidence>
<organism evidence="3 4">
    <name type="scientific">Dethiosulfovibrio salsuginis</name>
    <dbReference type="NCBI Taxonomy" id="561720"/>
    <lineage>
        <taxon>Bacteria</taxon>
        <taxon>Thermotogati</taxon>
        <taxon>Synergistota</taxon>
        <taxon>Synergistia</taxon>
        <taxon>Synergistales</taxon>
        <taxon>Dethiosulfovibrionaceae</taxon>
        <taxon>Dethiosulfovibrio</taxon>
    </lineage>
</organism>
<dbReference type="GO" id="GO:0046872">
    <property type="term" value="F:metal ion binding"/>
    <property type="evidence" value="ECO:0007669"/>
    <property type="project" value="UniProtKB-UniRule"/>
</dbReference>
<dbReference type="RefSeq" id="WP_085545236.1">
    <property type="nucleotide sequence ID" value="NZ_FXBB01000030.1"/>
</dbReference>
<dbReference type="InterPro" id="IPR036425">
    <property type="entry name" value="MoaB/Mog-like_dom_sf"/>
</dbReference>
<evidence type="ECO:0000313" key="4">
    <source>
        <dbReference type="Proteomes" id="UP000193355"/>
    </source>
</evidence>
<dbReference type="GO" id="GO:0061599">
    <property type="term" value="F:molybdopterin molybdotransferase activity"/>
    <property type="evidence" value="ECO:0007669"/>
    <property type="project" value="UniProtKB-UniRule"/>
</dbReference>
<evidence type="ECO:0000259" key="2">
    <source>
        <dbReference type="SMART" id="SM00852"/>
    </source>
</evidence>
<dbReference type="PANTHER" id="PTHR10192">
    <property type="entry name" value="MOLYBDOPTERIN BIOSYNTHESIS PROTEIN"/>
    <property type="match status" value="1"/>
</dbReference>
<accession>A0A1X7KKH4</accession>
<dbReference type="OrthoDB" id="9767940at2"/>
<protein>
    <recommendedName>
        <fullName evidence="1">Molybdopterin molybdenumtransferase</fullName>
        <ecNumber evidence="1">2.10.1.1</ecNumber>
    </recommendedName>
</protein>
<keyword evidence="1" id="KW-0460">Magnesium</keyword>
<evidence type="ECO:0000256" key="1">
    <source>
        <dbReference type="RuleBase" id="RU365090"/>
    </source>
</evidence>
<comment type="pathway">
    <text evidence="1">Cofactor biosynthesis; molybdopterin biosynthesis.</text>
</comment>
<dbReference type="PANTHER" id="PTHR10192:SF28">
    <property type="entry name" value="MOLYBDOPTERIN MOLYBDENUMTRANSFERASE"/>
    <property type="match status" value="1"/>
</dbReference>
<feature type="domain" description="MoaB/Mog" evidence="2">
    <location>
        <begin position="173"/>
        <end position="305"/>
    </location>
</feature>
<sequence length="339" mass="36449">MKTKTIPTEQSLGLALSHDLTLISPSEGFKGPKFKKGHVIEEKDLPVLRSMGRENLTVLELEEDEVHEDDAALRLAKAITGGNLEVRGPGEGKCSLIARCDGLLDLDPDSINLINQDRHWIVATLSNHIPVKKGENVASFRVLPLAVKEAQVKRAQELARPISILPYDPKKVALVTTGREIAEGRIKDVFRPMLEDKIAPYGGSLVHYSIVTDEREAIGEAIEEAIGSGSNLVVCTGGMSVDADDVTSSAIADKTDKVVIKGVPLLPGCHFMLATKGPVTVLGVPGGAVFEPLTSLDIVLPRIFAGKHPDDDQVRSWGVGGLCRHCPVCNFPCCSFASR</sequence>
<dbReference type="Gene3D" id="3.40.980.10">
    <property type="entry name" value="MoaB/Mog-like domain"/>
    <property type="match status" value="1"/>
</dbReference>
<dbReference type="STRING" id="561720.SAMN06275492_1308"/>
<dbReference type="GO" id="GO:0005829">
    <property type="term" value="C:cytosol"/>
    <property type="evidence" value="ECO:0007669"/>
    <property type="project" value="TreeGrafter"/>
</dbReference>
<dbReference type="SUPFAM" id="SSF53218">
    <property type="entry name" value="Molybdenum cofactor biosynthesis proteins"/>
    <property type="match status" value="1"/>
</dbReference>
<dbReference type="Proteomes" id="UP000193355">
    <property type="component" value="Unassembled WGS sequence"/>
</dbReference>
<dbReference type="AlphaFoldDB" id="A0A1X7KKH4"/>